<evidence type="ECO:0000256" key="5">
    <source>
        <dbReference type="ARBA" id="ARBA00022741"/>
    </source>
</evidence>
<organism evidence="13 14">
    <name type="scientific">Fundicoccus culcitae</name>
    <dbReference type="NCBI Taxonomy" id="2969821"/>
    <lineage>
        <taxon>Bacteria</taxon>
        <taxon>Bacillati</taxon>
        <taxon>Bacillota</taxon>
        <taxon>Bacilli</taxon>
        <taxon>Lactobacillales</taxon>
        <taxon>Aerococcaceae</taxon>
        <taxon>Fundicoccus</taxon>
    </lineage>
</organism>
<accession>A0ABY5P892</accession>
<keyword evidence="9" id="KW-0175">Coiled coil</keyword>
<feature type="coiled-coil region" evidence="9">
    <location>
        <begin position="148"/>
        <end position="175"/>
    </location>
</feature>
<evidence type="ECO:0000313" key="14">
    <source>
        <dbReference type="Proteomes" id="UP001315967"/>
    </source>
</evidence>
<evidence type="ECO:0000256" key="8">
    <source>
        <dbReference type="ARBA" id="ARBA00023012"/>
    </source>
</evidence>
<evidence type="ECO:0000256" key="1">
    <source>
        <dbReference type="ARBA" id="ARBA00000085"/>
    </source>
</evidence>
<evidence type="ECO:0000256" key="9">
    <source>
        <dbReference type="SAM" id="Coils"/>
    </source>
</evidence>
<keyword evidence="6 13" id="KW-0418">Kinase</keyword>
<dbReference type="SUPFAM" id="SSF55874">
    <property type="entry name" value="ATPase domain of HSP90 chaperone/DNA topoisomerase II/histidine kinase"/>
    <property type="match status" value="1"/>
</dbReference>
<dbReference type="Pfam" id="PF07730">
    <property type="entry name" value="HisKA_3"/>
    <property type="match status" value="1"/>
</dbReference>
<dbReference type="InterPro" id="IPR050482">
    <property type="entry name" value="Sensor_HK_TwoCompSys"/>
</dbReference>
<keyword evidence="4" id="KW-0808">Transferase</keyword>
<evidence type="ECO:0000256" key="7">
    <source>
        <dbReference type="ARBA" id="ARBA00022840"/>
    </source>
</evidence>
<dbReference type="PANTHER" id="PTHR24421:SF10">
    <property type="entry name" value="NITRATE_NITRITE SENSOR PROTEIN NARQ"/>
    <property type="match status" value="1"/>
</dbReference>
<keyword evidence="10" id="KW-0472">Membrane</keyword>
<gene>
    <name evidence="13" type="ORF">NRE15_03560</name>
</gene>
<dbReference type="InterPro" id="IPR003594">
    <property type="entry name" value="HATPase_dom"/>
</dbReference>
<evidence type="ECO:0000256" key="2">
    <source>
        <dbReference type="ARBA" id="ARBA00012438"/>
    </source>
</evidence>
<feature type="transmembrane region" description="Helical" evidence="10">
    <location>
        <begin position="115"/>
        <end position="135"/>
    </location>
</feature>
<keyword evidence="10" id="KW-1133">Transmembrane helix</keyword>
<evidence type="ECO:0000259" key="11">
    <source>
        <dbReference type="Pfam" id="PF02518"/>
    </source>
</evidence>
<evidence type="ECO:0000256" key="6">
    <source>
        <dbReference type="ARBA" id="ARBA00022777"/>
    </source>
</evidence>
<dbReference type="RefSeq" id="WP_313794240.1">
    <property type="nucleotide sequence ID" value="NZ_CP102453.1"/>
</dbReference>
<protein>
    <recommendedName>
        <fullName evidence="2">histidine kinase</fullName>
        <ecNumber evidence="2">2.7.13.3</ecNumber>
    </recommendedName>
</protein>
<reference evidence="13 14" key="1">
    <citation type="submission" date="2022-08" db="EMBL/GenBank/DDBJ databases">
        <title>Aerococcaceae sp. nov isolated from spoiled eye mask.</title>
        <authorList>
            <person name="Zhou G."/>
            <person name="Xie X.-B."/>
            <person name="Shi Q.-S."/>
            <person name="Wang Y.-S."/>
            <person name="Wen X."/>
            <person name="Peng H."/>
            <person name="Yang X.-J."/>
            <person name="Tao H.-B."/>
            <person name="Huang X.-M."/>
        </authorList>
    </citation>
    <scope>NUCLEOTIDE SEQUENCE [LARGE SCALE GENOMIC DNA]</scope>
    <source>
        <strain evidence="14">DM20194951</strain>
    </source>
</reference>
<dbReference type="Gene3D" id="3.30.565.10">
    <property type="entry name" value="Histidine kinase-like ATPase, C-terminal domain"/>
    <property type="match status" value="1"/>
</dbReference>
<keyword evidence="10" id="KW-0812">Transmembrane</keyword>
<dbReference type="Proteomes" id="UP001315967">
    <property type="component" value="Chromosome"/>
</dbReference>
<dbReference type="InterPro" id="IPR011712">
    <property type="entry name" value="Sig_transdc_His_kin_sub3_dim/P"/>
</dbReference>
<sequence length="389" mass="44815">MIAIKYVLLLLNLFQLIPIRTFWQYAFFWFFTWVIASNIQWFFLDNPKYKTIQLHIISLLTLINIAVLPTFPTLMLAVFVMDLRQIYSRRVSLYYLAFLTVILLLYYAFNTQAHIPTVDTLLITLATLLISLLLVEQNVKNTTLQAQLYEKSRQYDEQTENLQSLKSQMQTMEEIHTLNERNRISRDLHDSVGHTLSTIVIQLAAIQRLTAKTNLQASEMLKELHLFAKEGLGNVRKVIHEMKPSQYQKVAFIDQVQTILQVFEKNSQIMVYFNHNQLLWNLSPEQEQLVIRAVQEFLVNTTKHSQASEVRIVCHFTNDSLILTMSDNGQGTDTIKPQLGILGMQERAKLLGGKVHVQSAINQGFKIRIVLPKGGFAYEQGINQSLISG</sequence>
<feature type="domain" description="Histidine kinase/HSP90-like ATPase" evidence="11">
    <location>
        <begin position="287"/>
        <end position="373"/>
    </location>
</feature>
<evidence type="ECO:0000256" key="4">
    <source>
        <dbReference type="ARBA" id="ARBA00022679"/>
    </source>
</evidence>
<feature type="transmembrane region" description="Helical" evidence="10">
    <location>
        <begin position="92"/>
        <end position="109"/>
    </location>
</feature>
<dbReference type="EMBL" id="CP102453">
    <property type="protein sequence ID" value="UUX34739.1"/>
    <property type="molecule type" value="Genomic_DNA"/>
</dbReference>
<evidence type="ECO:0000313" key="13">
    <source>
        <dbReference type="EMBL" id="UUX34739.1"/>
    </source>
</evidence>
<name>A0ABY5P892_9LACT</name>
<dbReference type="InterPro" id="IPR036890">
    <property type="entry name" value="HATPase_C_sf"/>
</dbReference>
<evidence type="ECO:0000256" key="3">
    <source>
        <dbReference type="ARBA" id="ARBA00022553"/>
    </source>
</evidence>
<feature type="transmembrane region" description="Helical" evidence="10">
    <location>
        <begin position="56"/>
        <end position="80"/>
    </location>
</feature>
<dbReference type="PANTHER" id="PTHR24421">
    <property type="entry name" value="NITRATE/NITRITE SENSOR PROTEIN NARX-RELATED"/>
    <property type="match status" value="1"/>
</dbReference>
<dbReference type="Gene3D" id="1.20.5.1930">
    <property type="match status" value="1"/>
</dbReference>
<keyword evidence="3" id="KW-0597">Phosphoprotein</keyword>
<dbReference type="GO" id="GO:0016301">
    <property type="term" value="F:kinase activity"/>
    <property type="evidence" value="ECO:0007669"/>
    <property type="project" value="UniProtKB-KW"/>
</dbReference>
<feature type="transmembrane region" description="Helical" evidence="10">
    <location>
        <begin position="21"/>
        <end position="44"/>
    </location>
</feature>
<comment type="catalytic activity">
    <reaction evidence="1">
        <text>ATP + protein L-histidine = ADP + protein N-phospho-L-histidine.</text>
        <dbReference type="EC" id="2.7.13.3"/>
    </reaction>
</comment>
<dbReference type="CDD" id="cd16917">
    <property type="entry name" value="HATPase_UhpB-NarQ-NarX-like"/>
    <property type="match status" value="1"/>
</dbReference>
<evidence type="ECO:0000259" key="12">
    <source>
        <dbReference type="Pfam" id="PF07730"/>
    </source>
</evidence>
<dbReference type="Pfam" id="PF02518">
    <property type="entry name" value="HATPase_c"/>
    <property type="match status" value="1"/>
</dbReference>
<proteinExistence type="predicted"/>
<keyword evidence="14" id="KW-1185">Reference proteome</keyword>
<feature type="domain" description="Signal transduction histidine kinase subgroup 3 dimerisation and phosphoacceptor" evidence="12">
    <location>
        <begin position="180"/>
        <end position="246"/>
    </location>
</feature>
<keyword evidence="5" id="KW-0547">Nucleotide-binding</keyword>
<dbReference type="EC" id="2.7.13.3" evidence="2"/>
<evidence type="ECO:0000256" key="10">
    <source>
        <dbReference type="SAM" id="Phobius"/>
    </source>
</evidence>
<keyword evidence="7" id="KW-0067">ATP-binding</keyword>
<keyword evidence="8" id="KW-0902">Two-component regulatory system</keyword>